<dbReference type="PANTHER" id="PTHR23501:SF109">
    <property type="entry name" value="MAJOR FACILITATOR SUPERFAMILY (MFS) PROFILE DOMAIN-CONTAINING PROTEIN-RELATED"/>
    <property type="match status" value="1"/>
</dbReference>
<dbReference type="PROSITE" id="PS50850">
    <property type="entry name" value="MFS"/>
    <property type="match status" value="1"/>
</dbReference>
<feature type="transmembrane region" description="Helical" evidence="7">
    <location>
        <begin position="307"/>
        <end position="324"/>
    </location>
</feature>
<evidence type="ECO:0000256" key="1">
    <source>
        <dbReference type="ARBA" id="ARBA00004141"/>
    </source>
</evidence>
<dbReference type="RefSeq" id="XP_016592252.1">
    <property type="nucleotide sequence ID" value="XM_016732804.1"/>
</dbReference>
<keyword evidence="4 7" id="KW-1133">Transmembrane helix</keyword>
<dbReference type="AlphaFoldDB" id="A0A0F2MN22"/>
<evidence type="ECO:0000313" key="10">
    <source>
        <dbReference type="Proteomes" id="UP000033710"/>
    </source>
</evidence>
<dbReference type="Gene3D" id="1.20.1720.10">
    <property type="entry name" value="Multidrug resistance protein D"/>
    <property type="match status" value="1"/>
</dbReference>
<organism evidence="9 10">
    <name type="scientific">Sporothrix schenckii 1099-18</name>
    <dbReference type="NCBI Taxonomy" id="1397361"/>
    <lineage>
        <taxon>Eukaryota</taxon>
        <taxon>Fungi</taxon>
        <taxon>Dikarya</taxon>
        <taxon>Ascomycota</taxon>
        <taxon>Pezizomycotina</taxon>
        <taxon>Sordariomycetes</taxon>
        <taxon>Sordariomycetidae</taxon>
        <taxon>Ophiostomatales</taxon>
        <taxon>Ophiostomataceae</taxon>
        <taxon>Sporothrix</taxon>
    </lineage>
</organism>
<comment type="subcellular location">
    <subcellularLocation>
        <location evidence="1">Membrane</location>
        <topology evidence="1">Multi-pass membrane protein</topology>
    </subcellularLocation>
</comment>
<dbReference type="InterPro" id="IPR053791">
    <property type="entry name" value="MFS_Tri12-like"/>
</dbReference>
<dbReference type="GeneID" id="27668081"/>
<feature type="transmembrane region" description="Helical" evidence="7">
    <location>
        <begin position="475"/>
        <end position="494"/>
    </location>
</feature>
<keyword evidence="3 7" id="KW-0812">Transmembrane</keyword>
<feature type="transmembrane region" description="Helical" evidence="7">
    <location>
        <begin position="200"/>
        <end position="220"/>
    </location>
</feature>
<feature type="compositionally biased region" description="Polar residues" evidence="6">
    <location>
        <begin position="20"/>
        <end position="29"/>
    </location>
</feature>
<feature type="domain" description="Major facilitator superfamily (MFS) profile" evidence="8">
    <location>
        <begin position="60"/>
        <end position="532"/>
    </location>
</feature>
<dbReference type="Gene3D" id="1.20.1250.20">
    <property type="entry name" value="MFS general substrate transporter like domains"/>
    <property type="match status" value="1"/>
</dbReference>
<evidence type="ECO:0000313" key="9">
    <source>
        <dbReference type="EMBL" id="KJR89576.1"/>
    </source>
</evidence>
<dbReference type="InterPro" id="IPR010573">
    <property type="entry name" value="MFS_Str1/Tri12-like"/>
</dbReference>
<dbReference type="InterPro" id="IPR020846">
    <property type="entry name" value="MFS_dom"/>
</dbReference>
<feature type="transmembrane region" description="Helical" evidence="7">
    <location>
        <begin position="274"/>
        <end position="295"/>
    </location>
</feature>
<dbReference type="OrthoDB" id="4161376at2759"/>
<keyword evidence="2" id="KW-0813">Transport</keyword>
<dbReference type="GO" id="GO:0022857">
    <property type="term" value="F:transmembrane transporter activity"/>
    <property type="evidence" value="ECO:0007669"/>
    <property type="project" value="InterPro"/>
</dbReference>
<reference evidence="9 10" key="1">
    <citation type="journal article" date="2014" name="BMC Genomics">
        <title>Comparative genomics of the major fungal agents of human and animal Sporotrichosis: Sporothrix schenckii and Sporothrix brasiliensis.</title>
        <authorList>
            <person name="Teixeira M.M."/>
            <person name="de Almeida L.G."/>
            <person name="Kubitschek-Barreira P."/>
            <person name="Alves F.L."/>
            <person name="Kioshima E.S."/>
            <person name="Abadio A.K."/>
            <person name="Fernandes L."/>
            <person name="Derengowski L.S."/>
            <person name="Ferreira K.S."/>
            <person name="Souza R.C."/>
            <person name="Ruiz J.C."/>
            <person name="de Andrade N.C."/>
            <person name="Paes H.C."/>
            <person name="Nicola A.M."/>
            <person name="Albuquerque P."/>
            <person name="Gerber A.L."/>
            <person name="Martins V.P."/>
            <person name="Peconick L.D."/>
            <person name="Neto A.V."/>
            <person name="Chaucanez C.B."/>
            <person name="Silva P.A."/>
            <person name="Cunha O.L."/>
            <person name="de Oliveira F.F."/>
            <person name="dos Santos T.C."/>
            <person name="Barros A.L."/>
            <person name="Soares M.A."/>
            <person name="de Oliveira L.M."/>
            <person name="Marini M.M."/>
            <person name="Villalobos-Duno H."/>
            <person name="Cunha M.M."/>
            <person name="de Hoog S."/>
            <person name="da Silveira J.F."/>
            <person name="Henrissat B."/>
            <person name="Nino-Vega G.A."/>
            <person name="Cisalpino P.S."/>
            <person name="Mora-Montes H.M."/>
            <person name="Almeida S.R."/>
            <person name="Stajich J.E."/>
            <person name="Lopes-Bezerra L.M."/>
            <person name="Vasconcelos A.T."/>
            <person name="Felipe M.S."/>
        </authorList>
    </citation>
    <scope>NUCLEOTIDE SEQUENCE [LARGE SCALE GENOMIC DNA]</scope>
    <source>
        <strain evidence="9 10">1099-18</strain>
    </source>
</reference>
<feature type="transmembrane region" description="Helical" evidence="7">
    <location>
        <begin position="565"/>
        <end position="586"/>
    </location>
</feature>
<name>A0A0F2MN22_SPOSC</name>
<comment type="caution">
    <text evidence="9">The sequence shown here is derived from an EMBL/GenBank/DDBJ whole genome shotgun (WGS) entry which is preliminary data.</text>
</comment>
<gene>
    <name evidence="9" type="ORF">SPSK_06097</name>
</gene>
<dbReference type="InterPro" id="IPR005829">
    <property type="entry name" value="Sugar_transporter_CS"/>
</dbReference>
<feature type="transmembrane region" description="Helical" evidence="7">
    <location>
        <begin position="144"/>
        <end position="163"/>
    </location>
</feature>
<feature type="region of interest" description="Disordered" evidence="6">
    <location>
        <begin position="1"/>
        <end position="32"/>
    </location>
</feature>
<reference evidence="9 10" key="2">
    <citation type="journal article" date="2015" name="Eukaryot. Cell">
        <title>Asexual propagation of a virulent clone complex in a human and feline outbreak of sporotrichosis.</title>
        <authorList>
            <person name="Teixeira Mde M."/>
            <person name="Rodrigues A.M."/>
            <person name="Tsui C.K."/>
            <person name="de Almeida L.G."/>
            <person name="Van Diepeningen A.D."/>
            <person name="van den Ende B.G."/>
            <person name="Fernandes G.F."/>
            <person name="Kano R."/>
            <person name="Hamelin R.C."/>
            <person name="Lopes-Bezerra L.M."/>
            <person name="Vasconcelos A.T."/>
            <person name="de Hoog S."/>
            <person name="de Camargo Z.P."/>
            <person name="Felipe M.S."/>
        </authorList>
    </citation>
    <scope>NUCLEOTIDE SEQUENCE [LARGE SCALE GENOMIC DNA]</scope>
    <source>
        <strain evidence="9 10">1099-18</strain>
    </source>
</reference>
<evidence type="ECO:0000256" key="6">
    <source>
        <dbReference type="SAM" id="MobiDB-lite"/>
    </source>
</evidence>
<sequence length="622" mass="66948">MSDSATGEAALENGEKQEFHQVNNNLNTDSDTEAVTARGVEADNIPSGYWYSYRFLGTFSSIVLLAASLFVNFNLPTRLAVRPRHIALVNSRPLTNQASAITVINEDLGSSPSYIWITDASTVVTCIGLLIVGRLSDIVGRRYFLIGGQVFGVIGSAICAKATSINMLIAGATIYGVATTTQLTFPFIVHEIVPNKHRGIAQAIITALVTPFAGFGAIIARELIEYSSFGWRWCYMINVIFNAVTLVLLLLCYFPPNLNQLHTKWTWKDELKKLDYGGMLIFTAMSVLILVALNWGGSTYPWTDAHVLAPLIIGCVLAPVFALYETYMPLTQPILPVKLLKNRAYVAIVIVACIGQMAYFALAILWPEQISNLYTTDNITIGWMSLTSGLSLIVGEVIFGVLMKPLGHTRLQLIISTCTLFVFLAALGGTTHKNQNYAIVFTTMAGFFSGWLDIVTSVANGLVNEPGDLGLANGFLGSMKQLVGTVAVSIYVAILSNRFAVNFPKDVSEAALNAGLPESSLAATFAALTNGTAAALDAVPGMTPAIEAAVAQGTKTAWASTFTTVYYSSLAFTGVAVIAACFSSDIDKYMTSYVSRRIAGTQAMDVPAELTFKNGHLTDDDN</sequence>
<feature type="transmembrane region" description="Helical" evidence="7">
    <location>
        <begin position="345"/>
        <end position="367"/>
    </location>
</feature>
<dbReference type="GO" id="GO:0005886">
    <property type="term" value="C:plasma membrane"/>
    <property type="evidence" value="ECO:0007669"/>
    <property type="project" value="TreeGrafter"/>
</dbReference>
<evidence type="ECO:0000256" key="2">
    <source>
        <dbReference type="ARBA" id="ARBA00022448"/>
    </source>
</evidence>
<feature type="transmembrane region" description="Helical" evidence="7">
    <location>
        <begin position="114"/>
        <end position="132"/>
    </location>
</feature>
<protein>
    <submittedName>
        <fullName evidence="9">Siderophore iron transporter</fullName>
    </submittedName>
</protein>
<accession>A0A0F2MN22</accession>
<dbReference type="PROSITE" id="PS00216">
    <property type="entry name" value="SUGAR_TRANSPORT_1"/>
    <property type="match status" value="1"/>
</dbReference>
<dbReference type="EMBL" id="AXCR01000001">
    <property type="protein sequence ID" value="KJR89576.1"/>
    <property type="molecule type" value="Genomic_DNA"/>
</dbReference>
<dbReference type="InterPro" id="IPR036259">
    <property type="entry name" value="MFS_trans_sf"/>
</dbReference>
<feature type="transmembrane region" description="Helical" evidence="7">
    <location>
        <begin position="235"/>
        <end position="254"/>
    </location>
</feature>
<feature type="transmembrane region" description="Helical" evidence="7">
    <location>
        <begin position="437"/>
        <end position="463"/>
    </location>
</feature>
<keyword evidence="5 7" id="KW-0472">Membrane</keyword>
<evidence type="ECO:0000256" key="7">
    <source>
        <dbReference type="SAM" id="Phobius"/>
    </source>
</evidence>
<dbReference type="VEuPathDB" id="FungiDB:SPSK_06097"/>
<feature type="transmembrane region" description="Helical" evidence="7">
    <location>
        <begin position="55"/>
        <end position="75"/>
    </location>
</feature>
<evidence type="ECO:0000256" key="5">
    <source>
        <dbReference type="ARBA" id="ARBA00023136"/>
    </source>
</evidence>
<evidence type="ECO:0000256" key="3">
    <source>
        <dbReference type="ARBA" id="ARBA00022692"/>
    </source>
</evidence>
<dbReference type="SUPFAM" id="SSF103473">
    <property type="entry name" value="MFS general substrate transporter"/>
    <property type="match status" value="1"/>
</dbReference>
<feature type="transmembrane region" description="Helical" evidence="7">
    <location>
        <begin position="169"/>
        <end position="188"/>
    </location>
</feature>
<evidence type="ECO:0000259" key="8">
    <source>
        <dbReference type="PROSITE" id="PS50850"/>
    </source>
</evidence>
<dbReference type="Proteomes" id="UP000033710">
    <property type="component" value="Unassembled WGS sequence"/>
</dbReference>
<proteinExistence type="predicted"/>
<dbReference type="KEGG" id="ssck:SPSK_06097"/>
<dbReference type="CDD" id="cd06179">
    <property type="entry name" value="MFS_TRI12_like"/>
    <property type="match status" value="1"/>
</dbReference>
<feature type="transmembrane region" description="Helical" evidence="7">
    <location>
        <begin position="413"/>
        <end position="431"/>
    </location>
</feature>
<feature type="transmembrane region" description="Helical" evidence="7">
    <location>
        <begin position="379"/>
        <end position="401"/>
    </location>
</feature>
<dbReference type="Pfam" id="PF06609">
    <property type="entry name" value="TRI12"/>
    <property type="match status" value="1"/>
</dbReference>
<evidence type="ECO:0000256" key="4">
    <source>
        <dbReference type="ARBA" id="ARBA00022989"/>
    </source>
</evidence>
<dbReference type="PANTHER" id="PTHR23501">
    <property type="entry name" value="MAJOR FACILITATOR SUPERFAMILY"/>
    <property type="match status" value="1"/>
</dbReference>